<dbReference type="InterPro" id="IPR057352">
    <property type="entry name" value="TPR_TmcB/C"/>
</dbReference>
<keyword evidence="4" id="KW-0547">Nucleotide-binding</keyword>
<evidence type="ECO:0000256" key="2">
    <source>
        <dbReference type="ARBA" id="ARBA00022606"/>
    </source>
</evidence>
<dbReference type="EMBL" id="BMAR01000038">
    <property type="protein sequence ID" value="GFR50532.1"/>
    <property type="molecule type" value="Genomic_DNA"/>
</dbReference>
<evidence type="ECO:0000313" key="9">
    <source>
        <dbReference type="EMBL" id="GFR50532.1"/>
    </source>
</evidence>
<dbReference type="GO" id="GO:0005524">
    <property type="term" value="F:ATP binding"/>
    <property type="evidence" value="ECO:0007669"/>
    <property type="project" value="UniProtKB-KW"/>
</dbReference>
<dbReference type="AlphaFoldDB" id="A0AAD3E131"/>
<dbReference type="Pfam" id="PF13426">
    <property type="entry name" value="PAS_9"/>
    <property type="match status" value="1"/>
</dbReference>
<feature type="transmembrane region" description="Helical" evidence="7">
    <location>
        <begin position="304"/>
        <end position="321"/>
    </location>
</feature>
<reference evidence="9 10" key="1">
    <citation type="journal article" date="2021" name="Sci. Rep.">
        <title>Genome sequencing of the multicellular alga Astrephomene provides insights into convergent evolution of germ-soma differentiation.</title>
        <authorList>
            <person name="Yamashita S."/>
            <person name="Yamamoto K."/>
            <person name="Matsuzaki R."/>
            <person name="Suzuki S."/>
            <person name="Yamaguchi H."/>
            <person name="Hirooka S."/>
            <person name="Minakuchi Y."/>
            <person name="Miyagishima S."/>
            <person name="Kawachi M."/>
            <person name="Toyoda A."/>
            <person name="Nozaki H."/>
        </authorList>
    </citation>
    <scope>NUCLEOTIDE SEQUENCE [LARGE SCALE GENOMIC DNA]</scope>
    <source>
        <strain evidence="9 10">NIES-4017</strain>
    </source>
</reference>
<dbReference type="SMART" id="SM00091">
    <property type="entry name" value="PAS"/>
    <property type="match status" value="3"/>
</dbReference>
<dbReference type="InterPro" id="IPR035965">
    <property type="entry name" value="PAS-like_dom_sf"/>
</dbReference>
<feature type="domain" description="PAS" evidence="8">
    <location>
        <begin position="624"/>
        <end position="694"/>
    </location>
</feature>
<keyword evidence="6" id="KW-0067">ATP-binding</keyword>
<keyword evidence="3" id="KW-0808">Transferase</keyword>
<dbReference type="NCBIfam" id="TIGR00229">
    <property type="entry name" value="sensory_box"/>
    <property type="match status" value="1"/>
</dbReference>
<evidence type="ECO:0000256" key="1">
    <source>
        <dbReference type="ARBA" id="ARBA00022543"/>
    </source>
</evidence>
<dbReference type="Gene3D" id="3.30.450.20">
    <property type="entry name" value="PAS domain"/>
    <property type="match status" value="1"/>
</dbReference>
<keyword evidence="10" id="KW-1185">Reference proteome</keyword>
<dbReference type="InterPro" id="IPR000014">
    <property type="entry name" value="PAS"/>
</dbReference>
<evidence type="ECO:0000313" key="10">
    <source>
        <dbReference type="Proteomes" id="UP001054857"/>
    </source>
</evidence>
<feature type="transmembrane region" description="Helical" evidence="7">
    <location>
        <begin position="204"/>
        <end position="228"/>
    </location>
</feature>
<feature type="transmembrane region" description="Helical" evidence="7">
    <location>
        <begin position="274"/>
        <end position="292"/>
    </location>
</feature>
<evidence type="ECO:0000256" key="7">
    <source>
        <dbReference type="SAM" id="Phobius"/>
    </source>
</evidence>
<comment type="caution">
    <text evidence="9">The sequence shown here is derived from an EMBL/GenBank/DDBJ whole genome shotgun (WGS) entry which is preliminary data.</text>
</comment>
<dbReference type="CDD" id="cd00130">
    <property type="entry name" value="PAS"/>
    <property type="match status" value="1"/>
</dbReference>
<keyword evidence="1" id="KW-0157">Chromophore</keyword>
<feature type="transmembrane region" description="Helical" evidence="7">
    <location>
        <begin position="115"/>
        <end position="141"/>
    </location>
</feature>
<keyword evidence="1" id="KW-0600">Photoreceptor protein</keyword>
<dbReference type="GO" id="GO:0016301">
    <property type="term" value="F:kinase activity"/>
    <property type="evidence" value="ECO:0007669"/>
    <property type="project" value="UniProtKB-KW"/>
</dbReference>
<keyword evidence="7" id="KW-1133">Transmembrane helix</keyword>
<name>A0AAD3E131_9CHLO</name>
<keyword evidence="2" id="KW-0716">Sensory transduction</keyword>
<dbReference type="Proteomes" id="UP001054857">
    <property type="component" value="Unassembled WGS sequence"/>
</dbReference>
<evidence type="ECO:0000259" key="8">
    <source>
        <dbReference type="PROSITE" id="PS50112"/>
    </source>
</evidence>
<evidence type="ECO:0000256" key="5">
    <source>
        <dbReference type="ARBA" id="ARBA00022777"/>
    </source>
</evidence>
<keyword evidence="7" id="KW-0472">Membrane</keyword>
<keyword evidence="5" id="KW-0418">Kinase</keyword>
<proteinExistence type="predicted"/>
<evidence type="ECO:0000256" key="4">
    <source>
        <dbReference type="ARBA" id="ARBA00022741"/>
    </source>
</evidence>
<dbReference type="PANTHER" id="PTHR31600">
    <property type="entry name" value="TINY MACROCYSTS PROTEIN B-RELATED"/>
    <property type="match status" value="1"/>
</dbReference>
<dbReference type="SUPFAM" id="SSF55785">
    <property type="entry name" value="PYP-like sensor domain (PAS domain)"/>
    <property type="match status" value="1"/>
</dbReference>
<gene>
    <name evidence="9" type="ORF">Agub_g12802</name>
</gene>
<dbReference type="Pfam" id="PF25474">
    <property type="entry name" value="TPR_TmcB"/>
    <property type="match status" value="1"/>
</dbReference>
<sequence length="1162" mass="125562">MPGSVSRSQRSSSSVGSASSAFLDKLEAEASGADILDNSSALQAGIFGVLFTVTKEKYNTGWRFLLLKLVLDYLQLFTLIFTNHEPWVFDESSVLWRVASAVNVDQLIAPLGYNFFIGLLYLMMGGLVAVMGLSLWVAWCFKNRSFPSVWPIKVLRVYANLFFQVLDVLTLSLFQVPFNCRFVGYDRSLFNSLASYPDVKCSSFPHVIHMVTAGCSLLVFSLSALLNLGADFELSPLHKGLLSVANAEVEVQAFIIKFAMTFVNYALGWQRMRIILTLILSAALAAIYLRWAPHLVSWVNHIRVGLYTSILLAAVLAVVLVQGPQGPPEAVERHNRRTTTLLWALLGPAAMLGAAASYCRLNVWSGYVLRRFREAAPGEKARRIYKFGDPREVEIVSRVCRRWVDPHREVLDRRAVKEGEIIIKAGLQLFPGRCYMLILYSNYLIDVLDNSQTGYSQMAAAKQAAPGWMQRFAIFAREQEQLQRLSSARVGGEGGVDLVSYVEYQKNHRLVIRAHKDALIATRTFWQVLLHHHVRFTALASALNEIERTVLKAEAAYKMVLSRYPTNAKLARTYGRFLENVVNNPWKAAKYYVLAERLTEMQEADEAAGAEMAASSGGAGEVGVENRLLHRVDERVNAVFIINANGIIQMANKNACSLLGYGKGELDGKNINTIMPPPFSQRHNKYVRHYIHTGRETLLNCVTLMPALHKERYVIPVRLGVTKVSGAAESSTFMGVLEPVSCERNEASVYLLPGGTVAAVDRAFVDWFAKHLDDCIAQHLADLTADEASAAIVREAVEHMAALSKSAAAAAAAAAGTLHHDTSDTSALSAAAKAPAATTAVTTTAVVPTTCAAAVNPASGGGLSSSSSPVISLRHKYSTPVQVTFRLRHMGVGVESLVCVTLTRTGPPDNLVLVDGRGRIGFITSELAAALGASPEGLARQPIADLLPQPWNALHASGGGGWLREAEASMGDVGFEIRGDHQTHPSAVSLAAAVAAGALPMLAAMPALPSPAPTRTFSYTTTCCTTSYRTTATTATTPPAATSSSSSTCSSCCRRTSWSTSGGTARTPAAAAEALAAAPLAAAAAAVAAAAPGRPPAAAWLAPLSSWAPAPRCRTTTAWRSAPAARRARAPPCAWCGCAPPRWGRHWTSGGWRWWWTRRRAG</sequence>
<keyword evidence="7" id="KW-0812">Transmembrane</keyword>
<dbReference type="FunFam" id="3.30.450.20:FF:000060">
    <property type="entry name" value="Sensor protein FixL"/>
    <property type="match status" value="1"/>
</dbReference>
<keyword evidence="1" id="KW-0675">Receptor</keyword>
<accession>A0AAD3E131</accession>
<dbReference type="PANTHER" id="PTHR31600:SF2">
    <property type="entry name" value="GAMETE ENRICHED GENE 10 PROTEIN-RELATED"/>
    <property type="match status" value="1"/>
</dbReference>
<organism evidence="9 10">
    <name type="scientific">Astrephomene gubernaculifera</name>
    <dbReference type="NCBI Taxonomy" id="47775"/>
    <lineage>
        <taxon>Eukaryota</taxon>
        <taxon>Viridiplantae</taxon>
        <taxon>Chlorophyta</taxon>
        <taxon>core chlorophytes</taxon>
        <taxon>Chlorophyceae</taxon>
        <taxon>CS clade</taxon>
        <taxon>Chlamydomonadales</taxon>
        <taxon>Astrephomenaceae</taxon>
        <taxon>Astrephomene</taxon>
    </lineage>
</organism>
<dbReference type="InterPro" id="IPR052994">
    <property type="entry name" value="Tiny_macrocysts_regulators"/>
</dbReference>
<protein>
    <recommendedName>
        <fullName evidence="8">PAS domain-containing protein</fullName>
    </recommendedName>
</protein>
<feature type="transmembrane region" description="Helical" evidence="7">
    <location>
        <begin position="64"/>
        <end position="82"/>
    </location>
</feature>
<feature type="transmembrane region" description="Helical" evidence="7">
    <location>
        <begin position="341"/>
        <end position="363"/>
    </location>
</feature>
<feature type="transmembrane region" description="Helical" evidence="7">
    <location>
        <begin position="161"/>
        <end position="184"/>
    </location>
</feature>
<dbReference type="PROSITE" id="PS50112">
    <property type="entry name" value="PAS"/>
    <property type="match status" value="1"/>
</dbReference>
<evidence type="ECO:0000256" key="3">
    <source>
        <dbReference type="ARBA" id="ARBA00022679"/>
    </source>
</evidence>
<dbReference type="GO" id="GO:0009881">
    <property type="term" value="F:photoreceptor activity"/>
    <property type="evidence" value="ECO:0007669"/>
    <property type="project" value="UniProtKB-KW"/>
</dbReference>
<evidence type="ECO:0000256" key="6">
    <source>
        <dbReference type="ARBA" id="ARBA00022840"/>
    </source>
</evidence>